<proteinExistence type="inferred from homology"/>
<dbReference type="GO" id="GO:0008374">
    <property type="term" value="F:O-acyltransferase activity"/>
    <property type="evidence" value="ECO:0007669"/>
    <property type="project" value="TreeGrafter"/>
</dbReference>
<evidence type="ECO:0008006" key="5">
    <source>
        <dbReference type="Google" id="ProtNLM"/>
    </source>
</evidence>
<dbReference type="PANTHER" id="PTHR23416:SF23">
    <property type="entry name" value="ACETYLTRANSFERASE C18B11.09C-RELATED"/>
    <property type="match status" value="1"/>
</dbReference>
<sequence length="228" mass="25607">MNKLSILRAIFSSVYFNFKYLPFRQAIKLPILLYKPRFKELNGHIVIEAANVYFGMVRMGFWNTLQYPDSGIVYENKGGTIIFKGKCTIGNASSISVGKKARVEIGDSFECNAALKLISVRNVTFGIKTSLGWDMIVMDTGFHPLKIKATGQKMEASAPIKIGDYNWFGTRSVILKGVDTPHHCIFCFGSMLTKKVECEPYSLLAGTPPVVKKTGIYRDFDDDMEFIE</sequence>
<dbReference type="InterPro" id="IPR011004">
    <property type="entry name" value="Trimer_LpxA-like_sf"/>
</dbReference>
<dbReference type="InterPro" id="IPR051159">
    <property type="entry name" value="Hexapeptide_acetyltransf"/>
</dbReference>
<dbReference type="SUPFAM" id="SSF51161">
    <property type="entry name" value="Trimeric LpxA-like enzymes"/>
    <property type="match status" value="1"/>
</dbReference>
<keyword evidence="2" id="KW-0808">Transferase</keyword>
<accession>A0A938WN71</accession>
<organism evidence="3 4">
    <name type="scientific">Marseilla massiliensis</name>
    <dbReference type="NCBI Taxonomy" id="1841864"/>
    <lineage>
        <taxon>Bacteria</taxon>
        <taxon>Pseudomonadati</taxon>
        <taxon>Bacteroidota</taxon>
        <taxon>Bacteroidia</taxon>
        <taxon>Bacteroidales</taxon>
        <taxon>Prevotellaceae</taxon>
        <taxon>Marseilla</taxon>
    </lineage>
</organism>
<dbReference type="AlphaFoldDB" id="A0A938WN71"/>
<name>A0A938WN71_9BACT</name>
<dbReference type="Proteomes" id="UP000764045">
    <property type="component" value="Unassembled WGS sequence"/>
</dbReference>
<evidence type="ECO:0000256" key="2">
    <source>
        <dbReference type="ARBA" id="ARBA00022679"/>
    </source>
</evidence>
<keyword evidence="4" id="KW-1185">Reference proteome</keyword>
<gene>
    <name evidence="3" type="ORF">H6B30_09985</name>
</gene>
<dbReference type="EMBL" id="JACJJL010000015">
    <property type="protein sequence ID" value="MBM6662072.1"/>
    <property type="molecule type" value="Genomic_DNA"/>
</dbReference>
<dbReference type="GO" id="GO:0005829">
    <property type="term" value="C:cytosol"/>
    <property type="evidence" value="ECO:0007669"/>
    <property type="project" value="TreeGrafter"/>
</dbReference>
<comment type="caution">
    <text evidence="3">The sequence shown here is derived from an EMBL/GenBank/DDBJ whole genome shotgun (WGS) entry which is preliminary data.</text>
</comment>
<protein>
    <recommendedName>
        <fullName evidence="5">Acyltransferase</fullName>
    </recommendedName>
</protein>
<dbReference type="PANTHER" id="PTHR23416">
    <property type="entry name" value="SIALIC ACID SYNTHASE-RELATED"/>
    <property type="match status" value="1"/>
</dbReference>
<comment type="similarity">
    <text evidence="1">Belongs to the transferase hexapeptide repeat family.</text>
</comment>
<dbReference type="Gene3D" id="2.160.10.10">
    <property type="entry name" value="Hexapeptide repeat proteins"/>
    <property type="match status" value="1"/>
</dbReference>
<reference evidence="3 4" key="1">
    <citation type="journal article" date="2021" name="Sci. Rep.">
        <title>The distribution of antibiotic resistance genes in chicken gut microbiota commensals.</title>
        <authorList>
            <person name="Juricova H."/>
            <person name="Matiasovicova J."/>
            <person name="Kubasova T."/>
            <person name="Cejkova D."/>
            <person name="Rychlik I."/>
        </authorList>
    </citation>
    <scope>NUCLEOTIDE SEQUENCE [LARGE SCALE GENOMIC DNA]</scope>
    <source>
        <strain evidence="3 4">An819</strain>
    </source>
</reference>
<dbReference type="RefSeq" id="WP_205110157.1">
    <property type="nucleotide sequence ID" value="NZ_JACJJL010000015.1"/>
</dbReference>
<evidence type="ECO:0000256" key="1">
    <source>
        <dbReference type="ARBA" id="ARBA00007274"/>
    </source>
</evidence>
<evidence type="ECO:0000313" key="4">
    <source>
        <dbReference type="Proteomes" id="UP000764045"/>
    </source>
</evidence>
<evidence type="ECO:0000313" key="3">
    <source>
        <dbReference type="EMBL" id="MBM6662072.1"/>
    </source>
</evidence>